<evidence type="ECO:0000256" key="7">
    <source>
        <dbReference type="ARBA" id="ARBA00047913"/>
    </source>
</evidence>
<keyword evidence="5 8" id="KW-0648">Protein biosynthesis</keyword>
<dbReference type="NCBIfam" id="NF004012">
    <property type="entry name" value="PRK05477.1-2"/>
    <property type="match status" value="1"/>
</dbReference>
<evidence type="ECO:0000313" key="10">
    <source>
        <dbReference type="EMBL" id="ODQ56815.1"/>
    </source>
</evidence>
<keyword evidence="2 8" id="KW-0436">Ligase</keyword>
<dbReference type="HAMAP" id="MF_00121">
    <property type="entry name" value="GatB"/>
    <property type="match status" value="1"/>
</dbReference>
<keyword evidence="4 8" id="KW-0067">ATP-binding</keyword>
<organism evidence="10 11">
    <name type="scientific">Wickerhamomyces anomalus (strain ATCC 58044 / CBS 1984 / NCYC 433 / NRRL Y-366-8)</name>
    <name type="common">Yeast</name>
    <name type="synonym">Hansenula anomala</name>
    <dbReference type="NCBI Taxonomy" id="683960"/>
    <lineage>
        <taxon>Eukaryota</taxon>
        <taxon>Fungi</taxon>
        <taxon>Dikarya</taxon>
        <taxon>Ascomycota</taxon>
        <taxon>Saccharomycotina</taxon>
        <taxon>Saccharomycetes</taxon>
        <taxon>Phaffomycetales</taxon>
        <taxon>Wickerhamomycetaceae</taxon>
        <taxon>Wickerhamomyces</taxon>
    </lineage>
</organism>
<name>A0A1E3NUJ6_WICAA</name>
<dbReference type="Pfam" id="PF02637">
    <property type="entry name" value="GatB_Yqey"/>
    <property type="match status" value="1"/>
</dbReference>
<dbReference type="GO" id="GO:0005524">
    <property type="term" value="F:ATP binding"/>
    <property type="evidence" value="ECO:0007669"/>
    <property type="project" value="UniProtKB-KW"/>
</dbReference>
<comment type="subunit">
    <text evidence="8">Subunit of the heterotrimeric GatFAB amidotransferase (AdT) complex, composed of A, B and F subunits.</text>
</comment>
<evidence type="ECO:0000256" key="4">
    <source>
        <dbReference type="ARBA" id="ARBA00022840"/>
    </source>
</evidence>
<evidence type="ECO:0000256" key="5">
    <source>
        <dbReference type="ARBA" id="ARBA00022917"/>
    </source>
</evidence>
<sequence>MLRCYRSFSTSGIIRKKYQLTPGFDLKCGLEIHSQLDTTHKLFSLSKTSFQSSPNSKISYFDASLPGTQPTLNPEPLLFALKAAKALNSDINTNSTFDRKHYFYGDQPMGYQITQHYQPYAKNGFLKLLPHDGVQKEKIINIEQIQIEQDTGKSVYTEFDNQAFSKIDLNRTNTPLIELVTKPDFTNPEEIRIFIKKFQNLVRHLKICTGDLETGAMRVDVNISINNGHRVELKNLSTTSAVIQAVKYEYQRQIDLVKSGESVVQETRGWNGAKTVRLRTKEAALDYRYMPDPELASICLEDDIETKLVLPKLPDALLDELRNDPYNLSVKDATILTHDLQLLDYYFALFGKTVLGDVSVESKLPGNWLIHELLGGFTKLNLPFDQNLIPVDKLSELLIAIQLEKITKSSAKLLLQHLMNNPQDLETPILNLIQEFDLGKQDTVDLNEIDTIVQDVMTQHENIVQDLQNGKKLNSIKFLIGQCMRQSQGKIKPNIFENRLKEIIGI</sequence>
<comment type="catalytic activity">
    <reaction evidence="7 8">
        <text>L-glutamyl-tRNA(Gln) + L-glutamine + ATP + H2O = L-glutaminyl-tRNA(Gln) + L-glutamate + ADP + phosphate + H(+)</text>
        <dbReference type="Rhea" id="RHEA:17521"/>
        <dbReference type="Rhea" id="RHEA-COMP:9681"/>
        <dbReference type="Rhea" id="RHEA-COMP:9684"/>
        <dbReference type="ChEBI" id="CHEBI:15377"/>
        <dbReference type="ChEBI" id="CHEBI:15378"/>
        <dbReference type="ChEBI" id="CHEBI:29985"/>
        <dbReference type="ChEBI" id="CHEBI:30616"/>
        <dbReference type="ChEBI" id="CHEBI:43474"/>
        <dbReference type="ChEBI" id="CHEBI:58359"/>
        <dbReference type="ChEBI" id="CHEBI:78520"/>
        <dbReference type="ChEBI" id="CHEBI:78521"/>
        <dbReference type="ChEBI" id="CHEBI:456216"/>
    </reaction>
</comment>
<dbReference type="InterPro" id="IPR017959">
    <property type="entry name" value="Asn/Gln-tRNA_amidoTrfase_suB/E"/>
</dbReference>
<feature type="domain" description="Asn/Gln amidotransferase" evidence="9">
    <location>
        <begin position="348"/>
        <end position="504"/>
    </location>
</feature>
<dbReference type="InterPro" id="IPR023168">
    <property type="entry name" value="GatB_Yqey_C_2"/>
</dbReference>
<comment type="similarity">
    <text evidence="1 8">Belongs to the GatB/GatE family. GatB subfamily.</text>
</comment>
<dbReference type="SUPFAM" id="SSF55931">
    <property type="entry name" value="Glutamine synthetase/guanido kinase"/>
    <property type="match status" value="1"/>
</dbReference>
<dbReference type="InterPro" id="IPR003789">
    <property type="entry name" value="Asn/Gln_tRNA_amidoTrase-B-like"/>
</dbReference>
<dbReference type="InterPro" id="IPR006075">
    <property type="entry name" value="Asn/Gln-tRNA_Trfase_suB/E_cat"/>
</dbReference>
<dbReference type="GO" id="GO:0050567">
    <property type="term" value="F:glutaminyl-tRNA synthase (glutamine-hydrolyzing) activity"/>
    <property type="evidence" value="ECO:0007669"/>
    <property type="project" value="UniProtKB-UniRule"/>
</dbReference>
<reference evidence="10 11" key="1">
    <citation type="journal article" date="2016" name="Proc. Natl. Acad. Sci. U.S.A.">
        <title>Comparative genomics of biotechnologically important yeasts.</title>
        <authorList>
            <person name="Riley R."/>
            <person name="Haridas S."/>
            <person name="Wolfe K.H."/>
            <person name="Lopes M.R."/>
            <person name="Hittinger C.T."/>
            <person name="Goeker M."/>
            <person name="Salamov A.A."/>
            <person name="Wisecaver J.H."/>
            <person name="Long T.M."/>
            <person name="Calvey C.H."/>
            <person name="Aerts A.L."/>
            <person name="Barry K.W."/>
            <person name="Choi C."/>
            <person name="Clum A."/>
            <person name="Coughlan A.Y."/>
            <person name="Deshpande S."/>
            <person name="Douglass A.P."/>
            <person name="Hanson S.J."/>
            <person name="Klenk H.-P."/>
            <person name="LaButti K.M."/>
            <person name="Lapidus A."/>
            <person name="Lindquist E.A."/>
            <person name="Lipzen A.M."/>
            <person name="Meier-Kolthoff J.P."/>
            <person name="Ohm R.A."/>
            <person name="Otillar R.P."/>
            <person name="Pangilinan J.L."/>
            <person name="Peng Y."/>
            <person name="Rokas A."/>
            <person name="Rosa C.A."/>
            <person name="Scheuner C."/>
            <person name="Sibirny A.A."/>
            <person name="Slot J.C."/>
            <person name="Stielow J.B."/>
            <person name="Sun H."/>
            <person name="Kurtzman C.P."/>
            <person name="Blackwell M."/>
            <person name="Grigoriev I.V."/>
            <person name="Jeffries T.W."/>
        </authorList>
    </citation>
    <scope>NUCLEOTIDE SEQUENCE [LARGE SCALE GENOMIC DNA]</scope>
    <source>
        <strain evidence="11">ATCC 58044 / CBS 1984 / NCYC 433 / NRRL Y-366-8</strain>
    </source>
</reference>
<dbReference type="NCBIfam" id="TIGR00133">
    <property type="entry name" value="gatB"/>
    <property type="match status" value="1"/>
</dbReference>
<dbReference type="EMBL" id="KV454215">
    <property type="protein sequence ID" value="ODQ56815.1"/>
    <property type="molecule type" value="Genomic_DNA"/>
</dbReference>
<dbReference type="PANTHER" id="PTHR11659">
    <property type="entry name" value="GLUTAMYL-TRNA GLN AMIDOTRANSFERASE SUBUNIT B MITOCHONDRIAL AND PROKARYOTIC PET112-RELATED"/>
    <property type="match status" value="1"/>
</dbReference>
<gene>
    <name evidence="8" type="primary">PET112</name>
    <name evidence="10" type="ORF">WICANDRAFT_59353</name>
</gene>
<dbReference type="EC" id="6.3.5.-" evidence="8"/>
<protein>
    <recommendedName>
        <fullName evidence="8">Glutamyl-tRNA(Gln) amidotransferase subunit B, mitochondrial</fullName>
        <shortName evidence="8">Glu-AdT subunit B</shortName>
        <ecNumber evidence="8">6.3.5.-</ecNumber>
    </recommendedName>
</protein>
<comment type="subcellular location">
    <subcellularLocation>
        <location evidence="8">Mitochondrion</location>
    </subcellularLocation>
</comment>
<comment type="function">
    <text evidence="8">Allows the formation of correctly charged Gln-tRNA(Gln) through the transamidation of misacylated Glu-tRNA(Gln) in the mitochondria. The reaction takes place in the presence of glutamine and ATP through an activated gamma-phospho-Glu-tRNA(Gln).</text>
</comment>
<evidence type="ECO:0000256" key="2">
    <source>
        <dbReference type="ARBA" id="ARBA00022598"/>
    </source>
</evidence>
<dbReference type="Gene3D" id="1.10.10.410">
    <property type="match status" value="1"/>
</dbReference>
<dbReference type="GO" id="GO:0070681">
    <property type="term" value="P:glutaminyl-tRNAGln biosynthesis via transamidation"/>
    <property type="evidence" value="ECO:0007669"/>
    <property type="project" value="UniProtKB-UniRule"/>
</dbReference>
<evidence type="ECO:0000256" key="3">
    <source>
        <dbReference type="ARBA" id="ARBA00022741"/>
    </source>
</evidence>
<dbReference type="InterPro" id="IPR017958">
    <property type="entry name" value="Gln-tRNA_amidoTrfase_suB_CS"/>
</dbReference>
<proteinExistence type="inferred from homology"/>
<dbReference type="PANTHER" id="PTHR11659:SF0">
    <property type="entry name" value="GLUTAMYL-TRNA(GLN) AMIDOTRANSFERASE SUBUNIT B, MITOCHONDRIAL"/>
    <property type="match status" value="1"/>
</dbReference>
<evidence type="ECO:0000256" key="8">
    <source>
        <dbReference type="HAMAP-Rule" id="MF_03147"/>
    </source>
</evidence>
<dbReference type="OrthoDB" id="1722066at2759"/>
<keyword evidence="11" id="KW-1185">Reference proteome</keyword>
<dbReference type="AlphaFoldDB" id="A0A1E3NUJ6"/>
<dbReference type="InterPro" id="IPR018027">
    <property type="entry name" value="Asn/Gln_amidotransferase"/>
</dbReference>
<dbReference type="GO" id="GO:0005739">
    <property type="term" value="C:mitochondrion"/>
    <property type="evidence" value="ECO:0007669"/>
    <property type="project" value="UniProtKB-SubCell"/>
</dbReference>
<accession>A0A1E3NUJ6</accession>
<dbReference type="STRING" id="683960.A0A1E3NUJ6"/>
<dbReference type="InterPro" id="IPR014746">
    <property type="entry name" value="Gln_synth/guanido_kin_cat_dom"/>
</dbReference>
<evidence type="ECO:0000313" key="11">
    <source>
        <dbReference type="Proteomes" id="UP000094112"/>
    </source>
</evidence>
<evidence type="ECO:0000256" key="1">
    <source>
        <dbReference type="ARBA" id="ARBA00005306"/>
    </source>
</evidence>
<dbReference type="RefSeq" id="XP_019036022.1">
    <property type="nucleotide sequence ID" value="XM_019182837.1"/>
</dbReference>
<dbReference type="SMART" id="SM00845">
    <property type="entry name" value="GatB_Yqey"/>
    <property type="match status" value="1"/>
</dbReference>
<dbReference type="GeneID" id="30200083"/>
<dbReference type="GO" id="GO:0030956">
    <property type="term" value="C:glutamyl-tRNA(Gln) amidotransferase complex"/>
    <property type="evidence" value="ECO:0007669"/>
    <property type="project" value="UniProtKB-UniRule"/>
</dbReference>
<dbReference type="PROSITE" id="PS01234">
    <property type="entry name" value="GATB"/>
    <property type="match status" value="1"/>
</dbReference>
<dbReference type="InterPro" id="IPR004413">
    <property type="entry name" value="GatB"/>
</dbReference>
<dbReference type="GO" id="GO:0032543">
    <property type="term" value="P:mitochondrial translation"/>
    <property type="evidence" value="ECO:0007669"/>
    <property type="project" value="UniProtKB-UniRule"/>
</dbReference>
<evidence type="ECO:0000259" key="9">
    <source>
        <dbReference type="SMART" id="SM00845"/>
    </source>
</evidence>
<dbReference type="SUPFAM" id="SSF89095">
    <property type="entry name" value="GatB/YqeY motif"/>
    <property type="match status" value="1"/>
</dbReference>
<keyword evidence="3 8" id="KW-0547">Nucleotide-binding</keyword>
<evidence type="ECO:0000256" key="6">
    <source>
        <dbReference type="ARBA" id="ARBA00023128"/>
    </source>
</evidence>
<dbReference type="Proteomes" id="UP000094112">
    <property type="component" value="Unassembled WGS sequence"/>
</dbReference>
<keyword evidence="6 8" id="KW-0496">Mitochondrion</keyword>
<dbReference type="Pfam" id="PF02934">
    <property type="entry name" value="GatB_N"/>
    <property type="match status" value="1"/>
</dbReference>